<protein>
    <recommendedName>
        <fullName evidence="3">CNA-B domain-containing protein</fullName>
    </recommendedName>
</protein>
<dbReference type="OrthoDB" id="1747537at2"/>
<dbReference type="EMBL" id="FOGJ01000037">
    <property type="protein sequence ID" value="SES39051.1"/>
    <property type="molecule type" value="Genomic_DNA"/>
</dbReference>
<gene>
    <name evidence="4" type="ORF">SAMN04487884_13723</name>
</gene>
<dbReference type="Proteomes" id="UP000182584">
    <property type="component" value="Unassembled WGS sequence"/>
</dbReference>
<reference evidence="4 5" key="1">
    <citation type="submission" date="2016-10" db="EMBL/GenBank/DDBJ databases">
        <authorList>
            <person name="de Groot N.N."/>
        </authorList>
    </citation>
    <scope>NUCLEOTIDE SEQUENCE [LARGE SCALE GENOMIC DNA]</scope>
    <source>
        <strain evidence="4 5">AR40</strain>
    </source>
</reference>
<evidence type="ECO:0000256" key="1">
    <source>
        <dbReference type="SAM" id="MobiDB-lite"/>
    </source>
</evidence>
<dbReference type="Gene3D" id="2.60.40.1140">
    <property type="entry name" value="Collagen-binding surface protein Cna, B-type domain"/>
    <property type="match status" value="1"/>
</dbReference>
<keyword evidence="2" id="KW-0812">Transmembrane</keyword>
<dbReference type="eggNOG" id="ENOG503301S">
    <property type="taxonomic scope" value="Bacteria"/>
</dbReference>
<sequence>MEKKFKAIKRIIGIIMTILIMSSIFACLGSTSQARNRIDTSKKGTLRLSYKCDITEDNVSNPMPISGVNVHLYRIASVNEAGAFAWESPYADIAEVSAISVNKISSADEWNILLGPIKTYIYTNSISADANGISDSDGTAVISGLDLGVYLVVGDTLEDKSQNCTYTFTPFFTTIPTIDPETDTWVYDNGDEYIVDVSAKCEYYLNPKEVQYNIYKNWVDNGSERPESIEVGIYLDGDLYQTVTLSASNNWHYFWTYKEGHSFTISETVPAGYTVSYSQNGNVFTMTNTGNDTPPTTPSEPENPKTPDNPVEEVLGAVRLAITEDDTPDVLGATRLPQTGQIWWPVFALALIGIGFFTVGFISDKKSA</sequence>
<dbReference type="SUPFAM" id="SSF49478">
    <property type="entry name" value="Cna protein B-type domain"/>
    <property type="match status" value="1"/>
</dbReference>
<feature type="domain" description="CNA-B" evidence="3">
    <location>
        <begin position="214"/>
        <end position="289"/>
    </location>
</feature>
<evidence type="ECO:0000259" key="3">
    <source>
        <dbReference type="Pfam" id="PF05738"/>
    </source>
</evidence>
<dbReference type="CDD" id="cd00222">
    <property type="entry name" value="CollagenBindB"/>
    <property type="match status" value="1"/>
</dbReference>
<evidence type="ECO:0000256" key="2">
    <source>
        <dbReference type="SAM" id="Phobius"/>
    </source>
</evidence>
<dbReference type="InterPro" id="IPR008454">
    <property type="entry name" value="Collagen-bd_Cna-like_B-typ_dom"/>
</dbReference>
<accession>A0A1H9WZ31</accession>
<dbReference type="InterPro" id="IPR013783">
    <property type="entry name" value="Ig-like_fold"/>
</dbReference>
<feature type="transmembrane region" description="Helical" evidence="2">
    <location>
        <begin position="12"/>
        <end position="31"/>
    </location>
</feature>
<evidence type="ECO:0000313" key="5">
    <source>
        <dbReference type="Proteomes" id="UP000182584"/>
    </source>
</evidence>
<feature type="transmembrane region" description="Helical" evidence="2">
    <location>
        <begin position="342"/>
        <end position="362"/>
    </location>
</feature>
<proteinExistence type="predicted"/>
<evidence type="ECO:0000313" key="4">
    <source>
        <dbReference type="EMBL" id="SES39051.1"/>
    </source>
</evidence>
<dbReference type="AlphaFoldDB" id="A0A1H9WZ31"/>
<keyword evidence="2" id="KW-0472">Membrane</keyword>
<dbReference type="PROSITE" id="PS51257">
    <property type="entry name" value="PROKAR_LIPOPROTEIN"/>
    <property type="match status" value="1"/>
</dbReference>
<organism evidence="4 5">
    <name type="scientific">Butyrivibrio fibrisolvens</name>
    <dbReference type="NCBI Taxonomy" id="831"/>
    <lineage>
        <taxon>Bacteria</taxon>
        <taxon>Bacillati</taxon>
        <taxon>Bacillota</taxon>
        <taxon>Clostridia</taxon>
        <taxon>Lachnospirales</taxon>
        <taxon>Lachnospiraceae</taxon>
        <taxon>Butyrivibrio</taxon>
    </lineage>
</organism>
<keyword evidence="2" id="KW-1133">Transmembrane helix</keyword>
<name>A0A1H9WZ31_BUTFI</name>
<dbReference type="Gene3D" id="2.60.40.10">
    <property type="entry name" value="Immunoglobulins"/>
    <property type="match status" value="1"/>
</dbReference>
<feature type="region of interest" description="Disordered" evidence="1">
    <location>
        <begin position="287"/>
        <end position="309"/>
    </location>
</feature>
<dbReference type="Pfam" id="PF05738">
    <property type="entry name" value="Cna_B"/>
    <property type="match status" value="1"/>
</dbReference>
<dbReference type="RefSeq" id="WP_027203741.1">
    <property type="nucleotide sequence ID" value="NZ_FOGJ01000037.1"/>
</dbReference>